<dbReference type="InterPro" id="IPR013762">
    <property type="entry name" value="Integrase-like_cat_sf"/>
</dbReference>
<keyword evidence="3" id="KW-1185">Reference proteome</keyword>
<evidence type="ECO:0000256" key="1">
    <source>
        <dbReference type="ARBA" id="ARBA00023172"/>
    </source>
</evidence>
<gene>
    <name evidence="2" type="ORF">SAMN04490209_4160</name>
</gene>
<proteinExistence type="predicted"/>
<reference evidence="2 3" key="1">
    <citation type="submission" date="2016-10" db="EMBL/GenBank/DDBJ databases">
        <authorList>
            <person name="Varghese N."/>
            <person name="Submissions S."/>
        </authorList>
    </citation>
    <scope>NUCLEOTIDE SEQUENCE [LARGE SCALE GENOMIC DNA]</scope>
    <source>
        <strain evidence="2 3">BS2777</strain>
    </source>
</reference>
<dbReference type="Proteomes" id="UP000182085">
    <property type="component" value="Chromosome I"/>
</dbReference>
<organism evidence="2 3">
    <name type="scientific">Pseudomonas rhodesiae</name>
    <dbReference type="NCBI Taxonomy" id="76760"/>
    <lineage>
        <taxon>Bacteria</taxon>
        <taxon>Pseudomonadati</taxon>
        <taxon>Pseudomonadota</taxon>
        <taxon>Gammaproteobacteria</taxon>
        <taxon>Pseudomonadales</taxon>
        <taxon>Pseudomonadaceae</taxon>
        <taxon>Pseudomonas</taxon>
    </lineage>
</organism>
<dbReference type="AlphaFoldDB" id="A0AAE8HFI8"/>
<keyword evidence="1" id="KW-0233">DNA recombination</keyword>
<protein>
    <recommendedName>
        <fullName evidence="4">Site-specific integrase</fullName>
    </recommendedName>
</protein>
<evidence type="ECO:0000313" key="2">
    <source>
        <dbReference type="EMBL" id="SDV13847.1"/>
    </source>
</evidence>
<sequence>MWNITIIKNFIPLRPEVSLGETTNPSMVGGVPTLCWHQNSEVQRTDIHAYPIITNKDTGELWKEANLYLFDITFNVNMPELEPETILSKSKDLAEMRNILDEDETSYLSDSLHKVLRPTYVLCERLGERLGLGKSKDSCIRIIRNTISFYEWLQENKHATFKYPLWKETEITVPIDDDIGRTIYLEKKRFDLIWDFRKRSKSILLQAENEGSSNDTTIIDGGRLTPLEPTEQIQMFESLRESNRYSIGLSFQFSISSGARIESTFTLKKKHFEKKAVDNGEYVHIAAGPGTGIDTKRDKPQILEVSGLVYNKIKTYLDSPDYKKLESKAPIYKDAREQYVFLTDQGNPYYSSSDHRMLHNFNGGTIRKFIGETLKPLLNKRGFYRSFSFHDLRATCGINMINANLHLVESGEISRDRLLNMVRKKLNLNSINVALQYLGYNCNHKIESKTQDAWETFLFKEWDDFK</sequence>
<dbReference type="Gene3D" id="1.10.443.10">
    <property type="entry name" value="Intergrase catalytic core"/>
    <property type="match status" value="1"/>
</dbReference>
<accession>A0AAE8HFI8</accession>
<dbReference type="GO" id="GO:0006310">
    <property type="term" value="P:DNA recombination"/>
    <property type="evidence" value="ECO:0007669"/>
    <property type="project" value="UniProtKB-KW"/>
</dbReference>
<dbReference type="InterPro" id="IPR011010">
    <property type="entry name" value="DNA_brk_join_enz"/>
</dbReference>
<evidence type="ECO:0000313" key="3">
    <source>
        <dbReference type="Proteomes" id="UP000182085"/>
    </source>
</evidence>
<dbReference type="EMBL" id="LT629801">
    <property type="protein sequence ID" value="SDV13847.1"/>
    <property type="molecule type" value="Genomic_DNA"/>
</dbReference>
<evidence type="ECO:0008006" key="4">
    <source>
        <dbReference type="Google" id="ProtNLM"/>
    </source>
</evidence>
<dbReference type="GO" id="GO:0003677">
    <property type="term" value="F:DNA binding"/>
    <property type="evidence" value="ECO:0007669"/>
    <property type="project" value="InterPro"/>
</dbReference>
<name>A0AAE8HFI8_9PSED</name>
<dbReference type="SUPFAM" id="SSF56349">
    <property type="entry name" value="DNA breaking-rejoining enzymes"/>
    <property type="match status" value="1"/>
</dbReference>
<dbReference type="GO" id="GO:0015074">
    <property type="term" value="P:DNA integration"/>
    <property type="evidence" value="ECO:0007669"/>
    <property type="project" value="InterPro"/>
</dbReference>